<proteinExistence type="predicted"/>
<sequence length="165" mass="19554">MNFVEKISKQIHDFLLKFKELKDSSGIGPSGQKKLEKKSIPNLETLFYIYIYYLNKNNGREEDGDPWYVKFEKDLISMYGHHANMNLKWFKEIYVTKFKEPLERECREAVSNNKEALHAYISIFEQNENCLNSSNFQIPYEQENGESETKNSVIRKYLSNFLNSI</sequence>
<evidence type="ECO:0000313" key="1">
    <source>
        <dbReference type="Proteomes" id="UP000095286"/>
    </source>
</evidence>
<organism evidence="1 2">
    <name type="scientific">Rhabditophanes sp. KR3021</name>
    <dbReference type="NCBI Taxonomy" id="114890"/>
    <lineage>
        <taxon>Eukaryota</taxon>
        <taxon>Metazoa</taxon>
        <taxon>Ecdysozoa</taxon>
        <taxon>Nematoda</taxon>
        <taxon>Chromadorea</taxon>
        <taxon>Rhabditida</taxon>
        <taxon>Tylenchina</taxon>
        <taxon>Panagrolaimomorpha</taxon>
        <taxon>Strongyloidoidea</taxon>
        <taxon>Alloionematidae</taxon>
        <taxon>Rhabditophanes</taxon>
    </lineage>
</organism>
<evidence type="ECO:0000313" key="2">
    <source>
        <dbReference type="WBParaSite" id="RSKR_0000985975.1"/>
    </source>
</evidence>
<name>A0AC35UCF6_9BILA</name>
<reference evidence="2" key="1">
    <citation type="submission" date="2016-11" db="UniProtKB">
        <authorList>
            <consortium name="WormBaseParasite"/>
        </authorList>
    </citation>
    <scope>IDENTIFICATION</scope>
    <source>
        <strain evidence="2">KR3021</strain>
    </source>
</reference>
<dbReference type="WBParaSite" id="RSKR_0000985975.1">
    <property type="protein sequence ID" value="RSKR_0000985975.1"/>
    <property type="gene ID" value="RSKR_0000985975"/>
</dbReference>
<protein>
    <submittedName>
        <fullName evidence="2">PIR Superfamily Protein</fullName>
    </submittedName>
</protein>
<dbReference type="Proteomes" id="UP000095286">
    <property type="component" value="Unplaced"/>
</dbReference>
<accession>A0AC35UCF6</accession>